<name>A0A9J5YZ79_SOLCO</name>
<comment type="caution">
    <text evidence="1">The sequence shown here is derived from an EMBL/GenBank/DDBJ whole genome shotgun (WGS) entry which is preliminary data.</text>
</comment>
<dbReference type="OrthoDB" id="1937198at2759"/>
<evidence type="ECO:0000313" key="1">
    <source>
        <dbReference type="EMBL" id="KAG5605015.1"/>
    </source>
</evidence>
<protein>
    <recommendedName>
        <fullName evidence="3">Reverse transcriptase domain-containing protein</fullName>
    </recommendedName>
</protein>
<gene>
    <name evidence="1" type="ORF">H5410_026507</name>
</gene>
<evidence type="ECO:0000313" key="2">
    <source>
        <dbReference type="Proteomes" id="UP000824120"/>
    </source>
</evidence>
<accession>A0A9J5YZ79</accession>
<dbReference type="Proteomes" id="UP000824120">
    <property type="component" value="Chromosome 5"/>
</dbReference>
<dbReference type="EMBL" id="JACXVP010000005">
    <property type="protein sequence ID" value="KAG5605015.1"/>
    <property type="molecule type" value="Genomic_DNA"/>
</dbReference>
<evidence type="ECO:0008006" key="3">
    <source>
        <dbReference type="Google" id="ProtNLM"/>
    </source>
</evidence>
<organism evidence="1 2">
    <name type="scientific">Solanum commersonii</name>
    <name type="common">Commerson's wild potato</name>
    <name type="synonym">Commerson's nightshade</name>
    <dbReference type="NCBI Taxonomy" id="4109"/>
    <lineage>
        <taxon>Eukaryota</taxon>
        <taxon>Viridiplantae</taxon>
        <taxon>Streptophyta</taxon>
        <taxon>Embryophyta</taxon>
        <taxon>Tracheophyta</taxon>
        <taxon>Spermatophyta</taxon>
        <taxon>Magnoliopsida</taxon>
        <taxon>eudicotyledons</taxon>
        <taxon>Gunneridae</taxon>
        <taxon>Pentapetalae</taxon>
        <taxon>asterids</taxon>
        <taxon>lamiids</taxon>
        <taxon>Solanales</taxon>
        <taxon>Solanaceae</taxon>
        <taxon>Solanoideae</taxon>
        <taxon>Solaneae</taxon>
        <taxon>Solanum</taxon>
    </lineage>
</organism>
<keyword evidence="2" id="KW-1185">Reference proteome</keyword>
<dbReference type="AlphaFoldDB" id="A0A9J5YZ79"/>
<reference evidence="1 2" key="1">
    <citation type="submission" date="2020-09" db="EMBL/GenBank/DDBJ databases">
        <title>De no assembly of potato wild relative species, Solanum commersonii.</title>
        <authorList>
            <person name="Cho K."/>
        </authorList>
    </citation>
    <scope>NUCLEOTIDE SEQUENCE [LARGE SCALE GENOMIC DNA]</scope>
    <source>
        <strain evidence="1">LZ3.2</strain>
        <tissue evidence="1">Leaf</tissue>
    </source>
</reference>
<proteinExistence type="predicted"/>
<sequence>MIAAKVLAQRLKGVMGKPVSNHQNAFIKDRQITDAALIANKVLDWRMKSKKPGILRKLPKQLGELGKKDLLFTTNGLWKSICKLKDEFFQNTKLATDNTWNVLFKRNLQEWEIEEARRQGDKCPEEDKLWWGTDKDGKYSVKASYANSLITGHGS</sequence>